<dbReference type="EMBL" id="JABXXO010000005">
    <property type="protein sequence ID" value="KAF7777821.1"/>
    <property type="molecule type" value="Genomic_DNA"/>
</dbReference>
<evidence type="ECO:0000313" key="3">
    <source>
        <dbReference type="Proteomes" id="UP000629468"/>
    </source>
</evidence>
<keyword evidence="1" id="KW-0812">Transmembrane</keyword>
<reference evidence="2 3" key="1">
    <citation type="journal article" name="Sci. Rep.">
        <title>Telomere-to-telomere assembled and centromere annotated genomes of the two main subspecies of the button mushroom Agaricus bisporus reveal especially polymorphic chromosome ends.</title>
        <authorList>
            <person name="Sonnenberg A.S.M."/>
            <person name="Sedaghat-Telgerd N."/>
            <person name="Lavrijssen B."/>
            <person name="Ohm R.A."/>
            <person name="Hendrickx P.M."/>
            <person name="Scholtmeijer K."/>
            <person name="Baars J.J.P."/>
            <person name="van Peer A."/>
        </authorList>
    </citation>
    <scope>NUCLEOTIDE SEQUENCE [LARGE SCALE GENOMIC DNA]</scope>
    <source>
        <strain evidence="2 3">H119_p4</strain>
    </source>
</reference>
<evidence type="ECO:0000256" key="1">
    <source>
        <dbReference type="SAM" id="Phobius"/>
    </source>
</evidence>
<gene>
    <name evidence="2" type="ORF">Agabi119p4_3893</name>
</gene>
<evidence type="ECO:0000313" key="2">
    <source>
        <dbReference type="EMBL" id="KAF7777821.1"/>
    </source>
</evidence>
<keyword evidence="1" id="KW-0472">Membrane</keyword>
<feature type="transmembrane region" description="Helical" evidence="1">
    <location>
        <begin position="86"/>
        <end position="105"/>
    </location>
</feature>
<sequence>MVPPRNKPFAAVRLVFFRSIINLIPFSFVFNEVMKEKFGDVKFQHIPSRAYVLHIAQLLQSAIRNYKSKISSTAYHDLMSKVERKAGSLVPTSTILAGFACTMGIKLPMVYS</sequence>
<name>A0A8H7F5N9_AGABI</name>
<protein>
    <submittedName>
        <fullName evidence="2">Uncharacterized protein</fullName>
    </submittedName>
</protein>
<dbReference type="AlphaFoldDB" id="A0A8H7F5N9"/>
<organism evidence="2 3">
    <name type="scientific">Agaricus bisporus var. burnettii</name>
    <dbReference type="NCBI Taxonomy" id="192524"/>
    <lineage>
        <taxon>Eukaryota</taxon>
        <taxon>Fungi</taxon>
        <taxon>Dikarya</taxon>
        <taxon>Basidiomycota</taxon>
        <taxon>Agaricomycotina</taxon>
        <taxon>Agaricomycetes</taxon>
        <taxon>Agaricomycetidae</taxon>
        <taxon>Agaricales</taxon>
        <taxon>Agaricineae</taxon>
        <taxon>Agaricaceae</taxon>
        <taxon>Agaricus</taxon>
    </lineage>
</organism>
<accession>A0A8H7F5N9</accession>
<keyword evidence="1" id="KW-1133">Transmembrane helix</keyword>
<dbReference type="Proteomes" id="UP000629468">
    <property type="component" value="Unassembled WGS sequence"/>
</dbReference>
<comment type="caution">
    <text evidence="2">The sequence shown here is derived from an EMBL/GenBank/DDBJ whole genome shotgun (WGS) entry which is preliminary data.</text>
</comment>
<feature type="transmembrane region" description="Helical" evidence="1">
    <location>
        <begin position="12"/>
        <end position="30"/>
    </location>
</feature>
<proteinExistence type="predicted"/>